<dbReference type="InterPro" id="IPR023430">
    <property type="entry name" value="Pept_HybD-like_dom_sf"/>
</dbReference>
<evidence type="ECO:0000256" key="8">
    <source>
        <dbReference type="SAM" id="MobiDB-lite"/>
    </source>
</evidence>
<evidence type="ECO:0000256" key="6">
    <source>
        <dbReference type="ARBA" id="ARBA00022801"/>
    </source>
</evidence>
<keyword evidence="6" id="KW-0378">Hydrolase</keyword>
<dbReference type="GO" id="GO:0008047">
    <property type="term" value="F:enzyme activator activity"/>
    <property type="evidence" value="ECO:0007669"/>
    <property type="project" value="InterPro"/>
</dbReference>
<dbReference type="SUPFAM" id="SSF53163">
    <property type="entry name" value="HybD-like"/>
    <property type="match status" value="1"/>
</dbReference>
<feature type="region of interest" description="Disordered" evidence="8">
    <location>
        <begin position="208"/>
        <end position="228"/>
    </location>
</feature>
<dbReference type="FunFam" id="3.40.50.1450:FF:000002">
    <property type="entry name" value="Hydrogenase 1 maturation protease"/>
    <property type="match status" value="1"/>
</dbReference>
<proteinExistence type="inferred from homology"/>
<protein>
    <submittedName>
        <fullName evidence="9">Hydrogenase 1 maturation peptidase HyaD. Aspartic peptidase. MEROPS family A31</fullName>
    </submittedName>
</protein>
<dbReference type="PANTHER" id="PTHR30302">
    <property type="entry name" value="HYDROGENASE 1 MATURATION PROTEASE"/>
    <property type="match status" value="1"/>
</dbReference>
<keyword evidence="5" id="KW-0064">Aspartyl protease</keyword>
<evidence type="ECO:0000256" key="1">
    <source>
        <dbReference type="ARBA" id="ARBA00006814"/>
    </source>
</evidence>
<dbReference type="Proteomes" id="UP000183529">
    <property type="component" value="Unassembled WGS sequence"/>
</dbReference>
<evidence type="ECO:0000256" key="4">
    <source>
        <dbReference type="ARBA" id="ARBA00022723"/>
    </source>
</evidence>
<evidence type="ECO:0000256" key="3">
    <source>
        <dbReference type="ARBA" id="ARBA00022670"/>
    </source>
</evidence>
<dbReference type="GO" id="GO:0016485">
    <property type="term" value="P:protein processing"/>
    <property type="evidence" value="ECO:0007669"/>
    <property type="project" value="InterPro"/>
</dbReference>
<name>A0AAQ1JRR3_9BURK</name>
<feature type="binding site" evidence="7">
    <location>
        <position position="36"/>
    </location>
    <ligand>
        <name>Ni(2+)</name>
        <dbReference type="ChEBI" id="CHEBI:49786"/>
    </ligand>
</feature>
<dbReference type="PANTHER" id="PTHR30302:SF1">
    <property type="entry name" value="HYDROGENASE 2 MATURATION PROTEASE"/>
    <property type="match status" value="1"/>
</dbReference>
<dbReference type="InterPro" id="IPR004419">
    <property type="entry name" value="Pept_A31_hyd_express"/>
</dbReference>
<gene>
    <name evidence="9" type="ORF">SAMN05216550_10138</name>
</gene>
<dbReference type="Pfam" id="PF01750">
    <property type="entry name" value="HycI"/>
    <property type="match status" value="1"/>
</dbReference>
<dbReference type="AlphaFoldDB" id="A0AAQ1JRR3"/>
<dbReference type="CDD" id="cd06062">
    <property type="entry name" value="H2MP_MemB-H2up"/>
    <property type="match status" value="1"/>
</dbReference>
<evidence type="ECO:0000313" key="9">
    <source>
        <dbReference type="EMBL" id="SEI80445.1"/>
    </source>
</evidence>
<dbReference type="RefSeq" id="WP_074980981.1">
    <property type="nucleotide sequence ID" value="NZ_CADFGN010000005.1"/>
</dbReference>
<accession>A0AAQ1JRR3</accession>
<keyword evidence="2 7" id="KW-0533">Nickel</keyword>
<keyword evidence="3" id="KW-0645">Protease</keyword>
<organism evidence="9 10">
    <name type="scientific">Paraburkholderia tropica</name>
    <dbReference type="NCBI Taxonomy" id="92647"/>
    <lineage>
        <taxon>Bacteria</taxon>
        <taxon>Pseudomonadati</taxon>
        <taxon>Pseudomonadota</taxon>
        <taxon>Betaproteobacteria</taxon>
        <taxon>Burkholderiales</taxon>
        <taxon>Burkholderiaceae</taxon>
        <taxon>Paraburkholderia</taxon>
    </lineage>
</organism>
<keyword evidence="4 7" id="KW-0479">Metal-binding</keyword>
<evidence type="ECO:0000256" key="7">
    <source>
        <dbReference type="PIRSR" id="PIRSR604419-1"/>
    </source>
</evidence>
<feature type="binding site" evidence="7">
    <location>
        <position position="113"/>
    </location>
    <ligand>
        <name>Ni(2+)</name>
        <dbReference type="ChEBI" id="CHEBI:49786"/>
    </ligand>
</feature>
<comment type="similarity">
    <text evidence="1">Belongs to the peptidase A31 family.</text>
</comment>
<dbReference type="Gene3D" id="3.40.50.1450">
    <property type="entry name" value="HybD-like"/>
    <property type="match status" value="1"/>
</dbReference>
<dbReference type="NCBIfam" id="TIGR00140">
    <property type="entry name" value="hupD"/>
    <property type="match status" value="1"/>
</dbReference>
<dbReference type="NCBIfam" id="TIGR00072">
    <property type="entry name" value="hydrog_prot"/>
    <property type="match status" value="1"/>
</dbReference>
<dbReference type="GO" id="GO:0004190">
    <property type="term" value="F:aspartic-type endopeptidase activity"/>
    <property type="evidence" value="ECO:0007669"/>
    <property type="project" value="UniProtKB-KW"/>
</dbReference>
<sequence length="228" mass="24408">MRDSISHSQDVPQRAPQAAPPHIVVLGIGNVLWADEGFGVRAVEALNAQYACAPNVELVDGGTQGLALLPLVESAHKLIVFDAIDFGLAPGTLDVREGDEVPVCLQARRMSLHQMGFADVLACAQLKGNYPQEIVLIGVQPVELDDFGGSLRDAVKAQIEPAIAQACRFLERWQAAPRARPASSASPSGAEPLNAASLALAAYENGRPSERLANRDGDTRFWRPQENV</sequence>
<comment type="caution">
    <text evidence="9">The sequence shown here is derived from an EMBL/GenBank/DDBJ whole genome shotgun (WGS) entry which is preliminary data.</text>
</comment>
<feature type="binding site" evidence="7">
    <location>
        <position position="82"/>
    </location>
    <ligand>
        <name>Ni(2+)</name>
        <dbReference type="ChEBI" id="CHEBI:49786"/>
    </ligand>
</feature>
<reference evidence="9 10" key="1">
    <citation type="submission" date="2016-10" db="EMBL/GenBank/DDBJ databases">
        <authorList>
            <person name="Varghese N."/>
            <person name="Submissions S."/>
        </authorList>
    </citation>
    <scope>NUCLEOTIDE SEQUENCE [LARGE SCALE GENOMIC DNA]</scope>
    <source>
        <strain evidence="9 10">LMG 22274</strain>
    </source>
</reference>
<evidence type="ECO:0000256" key="2">
    <source>
        <dbReference type="ARBA" id="ARBA00022596"/>
    </source>
</evidence>
<evidence type="ECO:0000313" key="10">
    <source>
        <dbReference type="Proteomes" id="UP000183529"/>
    </source>
</evidence>
<dbReference type="EMBL" id="FNZM01000001">
    <property type="protein sequence ID" value="SEI80445.1"/>
    <property type="molecule type" value="Genomic_DNA"/>
</dbReference>
<dbReference type="InterPro" id="IPR000671">
    <property type="entry name" value="Peptidase_A31"/>
</dbReference>
<dbReference type="PRINTS" id="PR00446">
    <property type="entry name" value="HYDRGNUPTAKE"/>
</dbReference>
<dbReference type="GO" id="GO:0046872">
    <property type="term" value="F:metal ion binding"/>
    <property type="evidence" value="ECO:0007669"/>
    <property type="project" value="UniProtKB-KW"/>
</dbReference>
<evidence type="ECO:0000256" key="5">
    <source>
        <dbReference type="ARBA" id="ARBA00022750"/>
    </source>
</evidence>